<keyword evidence="2" id="KW-0479">Metal-binding</keyword>
<evidence type="ECO:0000256" key="3">
    <source>
        <dbReference type="ARBA" id="ARBA00022801"/>
    </source>
</evidence>
<name>A0A9D9EE18_9SPIR</name>
<evidence type="ECO:0000256" key="2">
    <source>
        <dbReference type="ARBA" id="ARBA00022723"/>
    </source>
</evidence>
<evidence type="ECO:0000259" key="4">
    <source>
        <dbReference type="Pfam" id="PF00884"/>
    </source>
</evidence>
<dbReference type="PANTHER" id="PTHR45953">
    <property type="entry name" value="IDURONATE 2-SULFATASE"/>
    <property type="match status" value="1"/>
</dbReference>
<comment type="similarity">
    <text evidence="1">Belongs to the sulfatase family.</text>
</comment>
<dbReference type="InterPro" id="IPR000917">
    <property type="entry name" value="Sulfatase_N"/>
</dbReference>
<dbReference type="Proteomes" id="UP000823633">
    <property type="component" value="Unassembled WGS sequence"/>
</dbReference>
<organism evidence="5 6">
    <name type="scientific">Candidatus Aphodenecus pullistercoris</name>
    <dbReference type="NCBI Taxonomy" id="2840669"/>
    <lineage>
        <taxon>Bacteria</taxon>
        <taxon>Pseudomonadati</taxon>
        <taxon>Spirochaetota</taxon>
        <taxon>Spirochaetia</taxon>
        <taxon>Spirochaetales</taxon>
        <taxon>Candidatus Aphodenecus</taxon>
    </lineage>
</organism>
<evidence type="ECO:0000313" key="5">
    <source>
        <dbReference type="EMBL" id="MBO8443394.1"/>
    </source>
</evidence>
<dbReference type="PROSITE" id="PS00149">
    <property type="entry name" value="SULFATASE_2"/>
    <property type="match status" value="1"/>
</dbReference>
<evidence type="ECO:0000256" key="1">
    <source>
        <dbReference type="ARBA" id="ARBA00008779"/>
    </source>
</evidence>
<dbReference type="Gene3D" id="3.40.720.10">
    <property type="entry name" value="Alkaline Phosphatase, subunit A"/>
    <property type="match status" value="1"/>
</dbReference>
<dbReference type="PANTHER" id="PTHR45953:SF1">
    <property type="entry name" value="IDURONATE 2-SULFATASE"/>
    <property type="match status" value="1"/>
</dbReference>
<sequence>MDKKRQVVFIMTDTTRYDMVGCYGFPAMRTPNIDALAAEGVRYAKAYSCQPVCGPARGAIFTGLYPHSNGSFTNCVPLWAGVKTVGERLSDRGVHSVYIGKWHLDGGDYFGNGICPEGYDPKYWYDMRCYLDELSDEDKVKSRKESSSLVDGGVDETFTFGHRIAERAIDFLSNGGGDEDFFLTVSFDEPHQPYLCPEPFASMYEDYELPITPAYYDDLKDKPELERLWARKNLGEDKSALHIRPQLFLGCNSFADYEIGRVLDAVRKYAPDAMVIFTSDHGEALDAHSLSLKGPSVYEEIAHIPLIIKGGAYCQAPKGAVYEHVVSHIDLTPTILDYFGIPIHPELAGVSMRPIIEKPEANVLHDLVFTEFHRYEIDHDGFGGIQFMRAAISDRYKLALFLLDETDELFDCQEDPYELKNLIDDPQYAQVRDSMHESIMKMMNDTRDPFRGYQWRRRPWNRDKVEADWECDYCTRQRPTADDEPRQLDYDTGLPIKEFVRFKKKYDKPAGTV</sequence>
<dbReference type="SUPFAM" id="SSF53649">
    <property type="entry name" value="Alkaline phosphatase-like"/>
    <property type="match status" value="1"/>
</dbReference>
<dbReference type="GO" id="GO:0005737">
    <property type="term" value="C:cytoplasm"/>
    <property type="evidence" value="ECO:0007669"/>
    <property type="project" value="TreeGrafter"/>
</dbReference>
<proteinExistence type="inferred from homology"/>
<dbReference type="GO" id="GO:0008484">
    <property type="term" value="F:sulfuric ester hydrolase activity"/>
    <property type="evidence" value="ECO:0007669"/>
    <property type="project" value="TreeGrafter"/>
</dbReference>
<dbReference type="PROSITE" id="PS00523">
    <property type="entry name" value="SULFATASE_1"/>
    <property type="match status" value="1"/>
</dbReference>
<reference evidence="5" key="2">
    <citation type="journal article" date="2021" name="PeerJ">
        <title>Extensive microbial diversity within the chicken gut microbiome revealed by metagenomics and culture.</title>
        <authorList>
            <person name="Gilroy R."/>
            <person name="Ravi A."/>
            <person name="Getino M."/>
            <person name="Pursley I."/>
            <person name="Horton D.L."/>
            <person name="Alikhan N.F."/>
            <person name="Baker D."/>
            <person name="Gharbi K."/>
            <person name="Hall N."/>
            <person name="Watson M."/>
            <person name="Adriaenssens E.M."/>
            <person name="Foster-Nyarko E."/>
            <person name="Jarju S."/>
            <person name="Secka A."/>
            <person name="Antonio M."/>
            <person name="Oren A."/>
            <person name="Chaudhuri R.R."/>
            <person name="La Ragione R."/>
            <person name="Hildebrand F."/>
            <person name="Pallen M.J."/>
        </authorList>
    </citation>
    <scope>NUCLEOTIDE SEQUENCE</scope>
    <source>
        <strain evidence="5">11167</strain>
    </source>
</reference>
<dbReference type="InterPro" id="IPR017850">
    <property type="entry name" value="Alkaline_phosphatase_core_sf"/>
</dbReference>
<evidence type="ECO:0000313" key="6">
    <source>
        <dbReference type="Proteomes" id="UP000823633"/>
    </source>
</evidence>
<dbReference type="InterPro" id="IPR024607">
    <property type="entry name" value="Sulfatase_CS"/>
</dbReference>
<comment type="caution">
    <text evidence="5">The sequence shown here is derived from an EMBL/GenBank/DDBJ whole genome shotgun (WGS) entry which is preliminary data.</text>
</comment>
<feature type="domain" description="Sulfatase N-terminal" evidence="4">
    <location>
        <begin position="6"/>
        <end position="341"/>
    </location>
</feature>
<dbReference type="AlphaFoldDB" id="A0A9D9EE18"/>
<keyword evidence="3 5" id="KW-0378">Hydrolase</keyword>
<dbReference type="GO" id="GO:0046872">
    <property type="term" value="F:metal ion binding"/>
    <property type="evidence" value="ECO:0007669"/>
    <property type="project" value="UniProtKB-KW"/>
</dbReference>
<dbReference type="EMBL" id="JADIMU010000042">
    <property type="protein sequence ID" value="MBO8443394.1"/>
    <property type="molecule type" value="Genomic_DNA"/>
</dbReference>
<accession>A0A9D9EE18</accession>
<reference evidence="5" key="1">
    <citation type="submission" date="2020-10" db="EMBL/GenBank/DDBJ databases">
        <authorList>
            <person name="Gilroy R."/>
        </authorList>
    </citation>
    <scope>NUCLEOTIDE SEQUENCE</scope>
    <source>
        <strain evidence="5">11167</strain>
    </source>
</reference>
<dbReference type="Pfam" id="PF00884">
    <property type="entry name" value="Sulfatase"/>
    <property type="match status" value="1"/>
</dbReference>
<protein>
    <submittedName>
        <fullName evidence="5">Sulfatase-like hydrolase/transferase</fullName>
    </submittedName>
</protein>
<gene>
    <name evidence="5" type="ORF">IAC42_06505</name>
</gene>